<dbReference type="FunFam" id="3.40.50.261:FF:000021">
    <property type="entry name" value="Acetyl-CoA synthetase, putative"/>
    <property type="match status" value="1"/>
</dbReference>
<accession>A0A3A8B5Y3</accession>
<dbReference type="Pfam" id="PF13607">
    <property type="entry name" value="Succ_CoA_lig"/>
    <property type="match status" value="1"/>
</dbReference>
<dbReference type="AlphaFoldDB" id="A0A3A8B5Y3"/>
<gene>
    <name evidence="4" type="ORF">D6850_00480</name>
</gene>
<evidence type="ECO:0000256" key="2">
    <source>
        <dbReference type="PROSITE-ProRule" id="PRU00409"/>
    </source>
</evidence>
<dbReference type="SMART" id="SM00881">
    <property type="entry name" value="CoA_binding"/>
    <property type="match status" value="1"/>
</dbReference>
<dbReference type="InterPro" id="IPR003781">
    <property type="entry name" value="CoA-bd"/>
</dbReference>
<dbReference type="Proteomes" id="UP000281128">
    <property type="component" value="Unassembled WGS sequence"/>
</dbReference>
<dbReference type="InterPro" id="IPR013815">
    <property type="entry name" value="ATP_grasp_subdomain_1"/>
</dbReference>
<proteinExistence type="predicted"/>
<dbReference type="SUPFAM" id="SSF56059">
    <property type="entry name" value="Glutathione synthetase ATP-binding domain-like"/>
    <property type="match status" value="1"/>
</dbReference>
<dbReference type="Gene3D" id="3.40.50.720">
    <property type="entry name" value="NAD(P)-binding Rossmann-like Domain"/>
    <property type="match status" value="1"/>
</dbReference>
<protein>
    <submittedName>
        <fullName evidence="4">CoA-binding protein</fullName>
    </submittedName>
</protein>
<dbReference type="Pfam" id="PF13380">
    <property type="entry name" value="CoA_binding_2"/>
    <property type="match status" value="1"/>
</dbReference>
<name>A0A3A8B5Y3_9RHOB</name>
<dbReference type="GO" id="GO:0005524">
    <property type="term" value="F:ATP binding"/>
    <property type="evidence" value="ECO:0007669"/>
    <property type="project" value="UniProtKB-UniRule"/>
</dbReference>
<dbReference type="PANTHER" id="PTHR42793:SF4">
    <property type="entry name" value="BLL6376 PROTEIN"/>
    <property type="match status" value="1"/>
</dbReference>
<keyword evidence="5" id="KW-1185">Reference proteome</keyword>
<dbReference type="Gene3D" id="3.30.1490.20">
    <property type="entry name" value="ATP-grasp fold, A domain"/>
    <property type="match status" value="1"/>
</dbReference>
<dbReference type="GO" id="GO:0006099">
    <property type="term" value="P:tricarboxylic acid cycle"/>
    <property type="evidence" value="ECO:0007669"/>
    <property type="project" value="UniProtKB-KW"/>
</dbReference>
<evidence type="ECO:0000259" key="3">
    <source>
        <dbReference type="PROSITE" id="PS50975"/>
    </source>
</evidence>
<dbReference type="Gene3D" id="3.40.50.261">
    <property type="entry name" value="Succinyl-CoA synthetase domains"/>
    <property type="match status" value="2"/>
</dbReference>
<dbReference type="InterPro" id="IPR032875">
    <property type="entry name" value="Succ_CoA_lig_flav_dom"/>
</dbReference>
<feature type="domain" description="ATP-grasp" evidence="3">
    <location>
        <begin position="480"/>
        <end position="676"/>
    </location>
</feature>
<dbReference type="EMBL" id="RAPE01000001">
    <property type="protein sequence ID" value="RKF16085.1"/>
    <property type="molecule type" value="Genomic_DNA"/>
</dbReference>
<comment type="caution">
    <text evidence="4">The sequence shown here is derived from an EMBL/GenBank/DDBJ whole genome shotgun (WGS) entry which is preliminary data.</text>
</comment>
<dbReference type="SUPFAM" id="SSF52210">
    <property type="entry name" value="Succinyl-CoA synthetase domains"/>
    <property type="match status" value="2"/>
</dbReference>
<dbReference type="Pfam" id="PF13549">
    <property type="entry name" value="ATP-grasp_5"/>
    <property type="match status" value="1"/>
</dbReference>
<dbReference type="PROSITE" id="PS50975">
    <property type="entry name" value="ATP_GRASP"/>
    <property type="match status" value="1"/>
</dbReference>
<keyword evidence="2" id="KW-0067">ATP-binding</keyword>
<evidence type="ECO:0000256" key="1">
    <source>
        <dbReference type="ARBA" id="ARBA00022532"/>
    </source>
</evidence>
<dbReference type="Gene3D" id="3.30.470.20">
    <property type="entry name" value="ATP-grasp fold, B domain"/>
    <property type="match status" value="1"/>
</dbReference>
<dbReference type="OrthoDB" id="9807426at2"/>
<keyword evidence="2" id="KW-0547">Nucleotide-binding</keyword>
<dbReference type="GO" id="GO:0046872">
    <property type="term" value="F:metal ion binding"/>
    <property type="evidence" value="ECO:0007669"/>
    <property type="project" value="InterPro"/>
</dbReference>
<organism evidence="4 5">
    <name type="scientific">Roseovarius spongiae</name>
    <dbReference type="NCBI Taxonomy" id="2320272"/>
    <lineage>
        <taxon>Bacteria</taxon>
        <taxon>Pseudomonadati</taxon>
        <taxon>Pseudomonadota</taxon>
        <taxon>Alphaproteobacteria</taxon>
        <taxon>Rhodobacterales</taxon>
        <taxon>Roseobacteraceae</taxon>
        <taxon>Roseovarius</taxon>
    </lineage>
</organism>
<dbReference type="InterPro" id="IPR036291">
    <property type="entry name" value="NAD(P)-bd_dom_sf"/>
</dbReference>
<evidence type="ECO:0000313" key="5">
    <source>
        <dbReference type="Proteomes" id="UP000281128"/>
    </source>
</evidence>
<dbReference type="InterPro" id="IPR011761">
    <property type="entry name" value="ATP-grasp"/>
</dbReference>
<reference evidence="4 5" key="1">
    <citation type="submission" date="2018-09" db="EMBL/GenBank/DDBJ databases">
        <title>Roseovarius spongiae sp. nov., isolated from a marine sponge.</title>
        <authorList>
            <person name="Zhuang L."/>
            <person name="Luo L."/>
        </authorList>
    </citation>
    <scope>NUCLEOTIDE SEQUENCE [LARGE SCALE GENOMIC DNA]</scope>
    <source>
        <strain evidence="4 5">HN-E21</strain>
    </source>
</reference>
<keyword evidence="1" id="KW-0816">Tricarboxylic acid cycle</keyword>
<evidence type="ECO:0000313" key="4">
    <source>
        <dbReference type="EMBL" id="RKF16085.1"/>
    </source>
</evidence>
<dbReference type="InterPro" id="IPR016102">
    <property type="entry name" value="Succinyl-CoA_synth-like"/>
</dbReference>
<dbReference type="SUPFAM" id="SSF51735">
    <property type="entry name" value="NAD(P)-binding Rossmann-fold domains"/>
    <property type="match status" value="1"/>
</dbReference>
<sequence length="678" mass="69426">MTRDLSRLIRPRSIAVVGGGVWCASVIAQCQGMGFDGPVWPVHPTRSDVAGLPAFASVNDLPEAPDATFIGVNRAATIDVVRALAARGAGGAVCFASGFREAQAETGDGTRMQDALLAAAGDMPIIGPNCYGFINYLDGALLWPDQHGGVRAERGVALITQSSNIAINLTMQARGLPLAYVATAGNQAQIGLAEIGGALIEDDRVTALGLHIEGIGDLRAFEALAARARDLGKPVVALKAGRSEQARAATVSHTASLAGSDAGARALLRRLGIAQVSSLPMMLETLKLAHFAGPLRSNRLVSISCSGGEASLMADSAEGRDVVFPPLDAVQHEGLRAALGPMVALANPLDYHTFIWDDVAKMSQAFTAALRGDVALGCLIVDYPRTDRCSDAAWDCTIAAGAAAQRDAGVPVAIVASLPENLSEAKAAQIAAAGLIPMLGLDDALAAVEALTAARAGTPAPLLLPGEGGPARVLSEAQSKAALRAHGLDVPRHARAETRDGLAAALREVGLPVVLKGEGVAHKTEAGAVAVNLATEPEAIAAAEGMNAASWLVEEMVTGGVAELLIGVVRDPAHGYVLTLAAGGVLTEILRDSAQLLLPATGAEIDAALDSLRIAPLLHSYRGGPGADRAAIIRAVMAVQDYATAHAGPLEEVEINPLICTPTSAVAADALIRTGETT</sequence>
<dbReference type="PANTHER" id="PTHR42793">
    <property type="entry name" value="COA BINDING DOMAIN CONTAINING PROTEIN"/>
    <property type="match status" value="1"/>
</dbReference>
<dbReference type="RefSeq" id="WP_121163004.1">
    <property type="nucleotide sequence ID" value="NZ_RAPE01000001.1"/>
</dbReference>